<dbReference type="Proteomes" id="UP000270866">
    <property type="component" value="Unassembled WGS sequence"/>
</dbReference>
<comment type="caution">
    <text evidence="1">The sequence shown here is derived from an EMBL/GenBank/DDBJ whole genome shotgun (WGS) entry which is preliminary data.</text>
</comment>
<protein>
    <recommendedName>
        <fullName evidence="3">RanBP2-type domain-containing protein</fullName>
    </recommendedName>
</protein>
<evidence type="ECO:0000313" key="1">
    <source>
        <dbReference type="EMBL" id="RKK08965.1"/>
    </source>
</evidence>
<gene>
    <name evidence="1" type="ORF">BFJ65_g16624</name>
</gene>
<dbReference type="AlphaFoldDB" id="A0A3L6MWS9"/>
<evidence type="ECO:0008006" key="3">
    <source>
        <dbReference type="Google" id="ProtNLM"/>
    </source>
</evidence>
<dbReference type="EMBL" id="MRCU01000013">
    <property type="protein sequence ID" value="RKK08965.1"/>
    <property type="molecule type" value="Genomic_DNA"/>
</dbReference>
<accession>A0A3L6MWS9</accession>
<sequence length="77" mass="8727">MPMINRIREDTEVWKCMRTKSDGTICPGATEPAQMLCEKCGLKRTVGAIANNEDDKKIGELKKVEDTGVEHWEFNDN</sequence>
<reference evidence="1 2" key="1">
    <citation type="journal article" date="2018" name="Sci. Rep.">
        <title>Characterisation of pathogen-specific regions and novel effector candidates in Fusarium oxysporum f. sp. cepae.</title>
        <authorList>
            <person name="Armitage A.D."/>
            <person name="Taylor A."/>
            <person name="Sobczyk M.K."/>
            <person name="Baxter L."/>
            <person name="Greenfield B.P."/>
            <person name="Bates H.J."/>
            <person name="Wilson F."/>
            <person name="Jackson A.C."/>
            <person name="Ott S."/>
            <person name="Harrison R.J."/>
            <person name="Clarkson J.P."/>
        </authorList>
    </citation>
    <scope>NUCLEOTIDE SEQUENCE [LARGE SCALE GENOMIC DNA]</scope>
    <source>
        <strain evidence="1 2">FoC_Fus2</strain>
    </source>
</reference>
<organism evidence="1 2">
    <name type="scientific">Fusarium oxysporum f. sp. cepae</name>
    <dbReference type="NCBI Taxonomy" id="396571"/>
    <lineage>
        <taxon>Eukaryota</taxon>
        <taxon>Fungi</taxon>
        <taxon>Dikarya</taxon>
        <taxon>Ascomycota</taxon>
        <taxon>Pezizomycotina</taxon>
        <taxon>Sordariomycetes</taxon>
        <taxon>Hypocreomycetidae</taxon>
        <taxon>Hypocreales</taxon>
        <taxon>Nectriaceae</taxon>
        <taxon>Fusarium</taxon>
        <taxon>Fusarium oxysporum species complex</taxon>
    </lineage>
</organism>
<evidence type="ECO:0000313" key="2">
    <source>
        <dbReference type="Proteomes" id="UP000270866"/>
    </source>
</evidence>
<proteinExistence type="predicted"/>
<name>A0A3L6MWS9_FUSOX</name>